<dbReference type="PANTHER" id="PTHR10544">
    <property type="entry name" value="60S RIBOSOMAL PROTEIN L28"/>
    <property type="match status" value="1"/>
</dbReference>
<name>A0A811YMW4_NYCPR</name>
<dbReference type="EMBL" id="CAJHUB010000681">
    <property type="protein sequence ID" value="CAD7678860.1"/>
    <property type="molecule type" value="Genomic_DNA"/>
</dbReference>
<dbReference type="InterPro" id="IPR002672">
    <property type="entry name" value="Ribosomal_eL28"/>
</dbReference>
<reference evidence="1" key="1">
    <citation type="submission" date="2020-12" db="EMBL/GenBank/DDBJ databases">
        <authorList>
            <consortium name="Molecular Ecology Group"/>
        </authorList>
    </citation>
    <scope>NUCLEOTIDE SEQUENCE</scope>
    <source>
        <strain evidence="1">TBG_1078</strain>
    </source>
</reference>
<dbReference type="GO" id="GO:0005840">
    <property type="term" value="C:ribosome"/>
    <property type="evidence" value="ECO:0007669"/>
    <property type="project" value="InterPro"/>
</dbReference>
<comment type="caution">
    <text evidence="1">The sequence shown here is derived from an EMBL/GenBank/DDBJ whole genome shotgun (WGS) entry which is preliminary data.</text>
</comment>
<sequence length="155" mass="17821">MLMQNCSSFLIKRNKQTCSTLRNNLKALDPCYKWLIYHKTVGMEPAAQGKDIVTTINKKPRTTLSSIRHMICKNKYCPALRMAAIHGARAILRNQKPGVVRRKQTTPPTVPEHLYPQLQSNKGVKHLPKKAYIMLLNFKKHKINKQISALTRDFI</sequence>
<organism evidence="1 2">
    <name type="scientific">Nyctereutes procyonoides</name>
    <name type="common">Raccoon dog</name>
    <name type="synonym">Canis procyonoides</name>
    <dbReference type="NCBI Taxonomy" id="34880"/>
    <lineage>
        <taxon>Eukaryota</taxon>
        <taxon>Metazoa</taxon>
        <taxon>Chordata</taxon>
        <taxon>Craniata</taxon>
        <taxon>Vertebrata</taxon>
        <taxon>Euteleostomi</taxon>
        <taxon>Mammalia</taxon>
        <taxon>Eutheria</taxon>
        <taxon>Laurasiatheria</taxon>
        <taxon>Carnivora</taxon>
        <taxon>Caniformia</taxon>
        <taxon>Canidae</taxon>
        <taxon>Nyctereutes</taxon>
    </lineage>
</organism>
<proteinExistence type="predicted"/>
<gene>
    <name evidence="1" type="ORF">NYPRO_LOCUS11658</name>
</gene>
<accession>A0A811YMW4</accession>
<dbReference type="AlphaFoldDB" id="A0A811YMW4"/>
<dbReference type="Proteomes" id="UP000645828">
    <property type="component" value="Unassembled WGS sequence"/>
</dbReference>
<evidence type="ECO:0000313" key="2">
    <source>
        <dbReference type="Proteomes" id="UP000645828"/>
    </source>
</evidence>
<evidence type="ECO:0000313" key="1">
    <source>
        <dbReference type="EMBL" id="CAD7678860.1"/>
    </source>
</evidence>
<protein>
    <submittedName>
        <fullName evidence="1">(raccoon dog) hypothetical protein</fullName>
    </submittedName>
</protein>
<dbReference type="GO" id="GO:0003735">
    <property type="term" value="F:structural constituent of ribosome"/>
    <property type="evidence" value="ECO:0007669"/>
    <property type="project" value="InterPro"/>
</dbReference>
<dbReference type="Gene3D" id="3.30.390.110">
    <property type="match status" value="1"/>
</dbReference>
<keyword evidence="2" id="KW-1185">Reference proteome</keyword>
<dbReference type="GO" id="GO:0006412">
    <property type="term" value="P:translation"/>
    <property type="evidence" value="ECO:0007669"/>
    <property type="project" value="InterPro"/>
</dbReference>